<organism evidence="2 3">
    <name type="scientific">Phocaeicola barnesiae</name>
    <dbReference type="NCBI Taxonomy" id="376804"/>
    <lineage>
        <taxon>Bacteria</taxon>
        <taxon>Pseudomonadati</taxon>
        <taxon>Bacteroidota</taxon>
        <taxon>Bacteroidia</taxon>
        <taxon>Bacteroidales</taxon>
        <taxon>Bacteroidaceae</taxon>
        <taxon>Phocaeicola</taxon>
    </lineage>
</organism>
<gene>
    <name evidence="2" type="ORF">NW209_13360</name>
</gene>
<evidence type="ECO:0000313" key="3">
    <source>
        <dbReference type="Proteomes" id="UP001204579"/>
    </source>
</evidence>
<reference evidence="2 3" key="1">
    <citation type="submission" date="2022-08" db="EMBL/GenBank/DDBJ databases">
        <authorList>
            <person name="Zeman M."/>
            <person name="Kubasova T."/>
        </authorList>
    </citation>
    <scope>NUCLEOTIDE SEQUENCE [LARGE SCALE GENOMIC DNA]</scope>
    <source>
        <strain evidence="2 3">ET62</strain>
    </source>
</reference>
<keyword evidence="3" id="KW-1185">Reference proteome</keyword>
<feature type="transmembrane region" description="Helical" evidence="1">
    <location>
        <begin position="12"/>
        <end position="34"/>
    </location>
</feature>
<dbReference type="GeneID" id="82444119"/>
<evidence type="ECO:0000313" key="2">
    <source>
        <dbReference type="EMBL" id="MCR8874985.1"/>
    </source>
</evidence>
<protein>
    <recommendedName>
        <fullName evidence="4">Transmembrane protein</fullName>
    </recommendedName>
</protein>
<evidence type="ECO:0000256" key="1">
    <source>
        <dbReference type="SAM" id="Phobius"/>
    </source>
</evidence>
<dbReference type="AlphaFoldDB" id="A0AAW5N9B2"/>
<proteinExistence type="predicted"/>
<keyword evidence="1" id="KW-1133">Transmembrane helix</keyword>
<dbReference type="Proteomes" id="UP001204579">
    <property type="component" value="Unassembled WGS sequence"/>
</dbReference>
<evidence type="ECO:0008006" key="4">
    <source>
        <dbReference type="Google" id="ProtNLM"/>
    </source>
</evidence>
<dbReference type="EMBL" id="JANRHJ010000016">
    <property type="protein sequence ID" value="MCR8874985.1"/>
    <property type="molecule type" value="Genomic_DNA"/>
</dbReference>
<accession>A0AAW5N9B2</accession>
<keyword evidence="1" id="KW-0472">Membrane</keyword>
<comment type="caution">
    <text evidence="2">The sequence shown here is derived from an EMBL/GenBank/DDBJ whole genome shotgun (WGS) entry which is preliminary data.</text>
</comment>
<sequence>MSKSINSNKQFMVGNGILAFGVFFIVCLFLYLGFRFQKKDGEQAFQDIYTVCVEKSMAGDSISVYINDSLLMNQTMTDADRKFQVRRFAEESMLMVVDNQTEEITPFNLNPKGSLIRIQKKNGKIFIEETEATTDK</sequence>
<name>A0AAW5N9B2_9BACT</name>
<dbReference type="RefSeq" id="WP_018711717.1">
    <property type="nucleotide sequence ID" value="NZ_CALULB010000058.1"/>
</dbReference>
<keyword evidence="1" id="KW-0812">Transmembrane</keyword>